<dbReference type="WormBase" id="Y66A7A.9">
    <property type="protein sequence ID" value="CE44353"/>
    <property type="gene ID" value="WBGene00194864"/>
</dbReference>
<organism evidence="2 3">
    <name type="scientific">Caenorhabditis elegans</name>
    <dbReference type="NCBI Taxonomy" id="6239"/>
    <lineage>
        <taxon>Eukaryota</taxon>
        <taxon>Metazoa</taxon>
        <taxon>Ecdysozoa</taxon>
        <taxon>Nematoda</taxon>
        <taxon>Chromadorea</taxon>
        <taxon>Rhabditida</taxon>
        <taxon>Rhabditina</taxon>
        <taxon>Rhabditomorpha</taxon>
        <taxon>Rhabditoidea</taxon>
        <taxon>Rhabditidae</taxon>
        <taxon>Peloderinae</taxon>
        <taxon>Caenorhabditis</taxon>
    </lineage>
</organism>
<evidence type="ECO:0000256" key="1">
    <source>
        <dbReference type="SAM" id="SignalP"/>
    </source>
</evidence>
<feature type="signal peptide" evidence="1">
    <location>
        <begin position="1"/>
        <end position="22"/>
    </location>
</feature>
<keyword evidence="1" id="KW-0732">Signal</keyword>
<dbReference type="eggNOG" id="ENOG502TKG9">
    <property type="taxonomic scope" value="Eukaryota"/>
</dbReference>
<dbReference type="EMBL" id="BX284603">
    <property type="protein sequence ID" value="CBI63245.1"/>
    <property type="molecule type" value="Genomic_DNA"/>
</dbReference>
<dbReference type="RefSeq" id="NP_001255134.1">
    <property type="nucleotide sequence ID" value="NM_001268205.1"/>
</dbReference>
<dbReference type="AlphaFoldDB" id="D0Z5P1"/>
<sequence length="73" mass="8520">MLTATCLCWLFVFSLTQNSLEARVITDNKLSLEKRAQNRLKREFIPQNSPLNNVRSALQWRPNSQQPQGQVYK</sequence>
<dbReference type="AGR" id="WB:WBGene00194864"/>
<dbReference type="CTD" id="13191416"/>
<dbReference type="HOGENOM" id="CLU_2707036_0_0_1"/>
<proteinExistence type="predicted"/>
<accession>D0Z5P1</accession>
<protein>
    <submittedName>
        <fullName evidence="2">Neuropeptide-Like Protein</fullName>
    </submittedName>
</protein>
<gene>
    <name evidence="2" type="ORF">CELE_Y66A7A.9</name>
    <name evidence="2 4" type="ORF">Y66A7A.9</name>
</gene>
<dbReference type="KEGG" id="cel:CELE_Y66A7A.9"/>
<feature type="chain" id="PRO_5003020062" evidence="1">
    <location>
        <begin position="23"/>
        <end position="73"/>
    </location>
</feature>
<evidence type="ECO:0000313" key="2">
    <source>
        <dbReference type="EMBL" id="CBI63245.1"/>
    </source>
</evidence>
<reference evidence="2 3" key="1">
    <citation type="journal article" date="1998" name="Science">
        <title>Genome sequence of the nematode C. elegans: a platform for investigating biology.</title>
        <authorList>
            <consortium name="The C. elegans sequencing consortium"/>
            <person name="Sulson J.E."/>
            <person name="Waterston R."/>
        </authorList>
    </citation>
    <scope>NUCLEOTIDE SEQUENCE [LARGE SCALE GENOMIC DNA]</scope>
    <source>
        <strain evidence="2 3">Bristol N2</strain>
    </source>
</reference>
<dbReference type="Proteomes" id="UP000001940">
    <property type="component" value="Chromosome III"/>
</dbReference>
<evidence type="ECO:0000313" key="4">
    <source>
        <dbReference type="WormBase" id="Y66A7A.9"/>
    </source>
</evidence>
<dbReference type="InParanoid" id="D0Z5P1"/>
<dbReference type="SMR" id="D0Z5P1"/>
<dbReference type="OrthoDB" id="10514502at2759"/>
<dbReference type="Bgee" id="WBGene00194864">
    <property type="expression patterns" value="Expressed in larva and 1 other cell type or tissue"/>
</dbReference>
<dbReference type="PaxDb" id="6239-Y66A7A.9"/>
<keyword evidence="3" id="KW-1185">Reference proteome</keyword>
<name>D0Z5P1_CAEEL</name>
<dbReference type="GeneID" id="13191416"/>
<evidence type="ECO:0000313" key="3">
    <source>
        <dbReference type="Proteomes" id="UP000001940"/>
    </source>
</evidence>